<dbReference type="EMBL" id="JACOGK010000026">
    <property type="protein sequence ID" value="MBC3537398.1"/>
    <property type="molecule type" value="Genomic_DNA"/>
</dbReference>
<dbReference type="SUPFAM" id="SSF46785">
    <property type="entry name" value="Winged helix' DNA-binding domain"/>
    <property type="match status" value="1"/>
</dbReference>
<comment type="similarity">
    <text evidence="1">Belongs to the LysR transcriptional regulatory family.</text>
</comment>
<comment type="caution">
    <text evidence="6">The sequence shown here is derived from an EMBL/GenBank/DDBJ whole genome shotgun (WGS) entry which is preliminary data.</text>
</comment>
<dbReference type="PANTHER" id="PTHR30126:SF78">
    <property type="entry name" value="HTH LYSR-TYPE DOMAIN-CONTAINING PROTEIN"/>
    <property type="match status" value="1"/>
</dbReference>
<evidence type="ECO:0000259" key="5">
    <source>
        <dbReference type="PROSITE" id="PS50931"/>
    </source>
</evidence>
<feature type="domain" description="HTH lysR-type" evidence="5">
    <location>
        <begin position="1"/>
        <end position="58"/>
    </location>
</feature>
<evidence type="ECO:0000256" key="4">
    <source>
        <dbReference type="ARBA" id="ARBA00023163"/>
    </source>
</evidence>
<dbReference type="PANTHER" id="PTHR30126">
    <property type="entry name" value="HTH-TYPE TRANSCRIPTIONAL REGULATOR"/>
    <property type="match status" value="1"/>
</dbReference>
<evidence type="ECO:0000313" key="6">
    <source>
        <dbReference type="EMBL" id="MBC3537398.1"/>
    </source>
</evidence>
<dbReference type="InterPro" id="IPR005119">
    <property type="entry name" value="LysR_subst-bd"/>
</dbReference>
<dbReference type="Pfam" id="PF00126">
    <property type="entry name" value="HTH_1"/>
    <property type="match status" value="1"/>
</dbReference>
<dbReference type="InterPro" id="IPR036388">
    <property type="entry name" value="WH-like_DNA-bd_sf"/>
</dbReference>
<dbReference type="Proteomes" id="UP000606870">
    <property type="component" value="Unassembled WGS sequence"/>
</dbReference>
<keyword evidence="4" id="KW-0804">Transcription</keyword>
<dbReference type="Gene3D" id="1.10.10.10">
    <property type="entry name" value="Winged helix-like DNA-binding domain superfamily/Winged helix DNA-binding domain"/>
    <property type="match status" value="1"/>
</dbReference>
<evidence type="ECO:0000313" key="7">
    <source>
        <dbReference type="Proteomes" id="UP000606870"/>
    </source>
</evidence>
<keyword evidence="2" id="KW-0805">Transcription regulation</keyword>
<keyword evidence="7" id="KW-1185">Reference proteome</keyword>
<reference evidence="6 7" key="1">
    <citation type="submission" date="2020-08" db="EMBL/GenBank/DDBJ databases">
        <authorList>
            <person name="Liu C."/>
            <person name="Sun Q."/>
        </authorList>
    </citation>
    <scope>NUCLEOTIDE SEQUENCE [LARGE SCALE GENOMIC DNA]</scope>
    <source>
        <strain evidence="6 7">NSJ-59</strain>
    </source>
</reference>
<dbReference type="PROSITE" id="PS50931">
    <property type="entry name" value="HTH_LYSR"/>
    <property type="match status" value="1"/>
</dbReference>
<protein>
    <submittedName>
        <fullName evidence="6">LysR family transcriptional regulator</fullName>
    </submittedName>
</protein>
<dbReference type="Gene3D" id="3.40.190.290">
    <property type="match status" value="1"/>
</dbReference>
<name>A0ABR6VJY7_9FIRM</name>
<dbReference type="CDD" id="cd05466">
    <property type="entry name" value="PBP2_LTTR_substrate"/>
    <property type="match status" value="1"/>
</dbReference>
<dbReference type="RefSeq" id="WP_186503744.1">
    <property type="nucleotide sequence ID" value="NZ_JACOGK010000026.1"/>
</dbReference>
<sequence length="305" mass="35643">MDERDWSIISALYKYKNITKVADIFYISQPAVTTRIKNIEENLGYKLIHRSNKGITFTAHGEYAAQFANKILAEVNDFKNNLADVGKGVVGTLKIASPSIIGRYYLPAFLEKFQSYYPKVKFEIYIKSSTEILKLVNSGLIDFGFTKHCDNYVEEEKHLLLTYPVLVVNKEPFELADLPNMKLVSYPYETYYYEALQRWWRDHFEQQPQIGSRVTNLDLCKEMVFSGLGYGFLPDILVPECPYPLVTKKMYNKDKTPFTRNTWLVFKKQTLDNKISDLFYEYAKKSNFSEFLRSRNQINANTIYK</sequence>
<accession>A0ABR6VJY7</accession>
<dbReference type="InterPro" id="IPR036390">
    <property type="entry name" value="WH_DNA-bd_sf"/>
</dbReference>
<keyword evidence="3" id="KW-0238">DNA-binding</keyword>
<evidence type="ECO:0000256" key="2">
    <source>
        <dbReference type="ARBA" id="ARBA00023015"/>
    </source>
</evidence>
<gene>
    <name evidence="6" type="ORF">H8J70_09055</name>
</gene>
<organism evidence="6 7">
    <name type="scientific">Megasphaera hominis</name>
    <dbReference type="NCBI Taxonomy" id="159836"/>
    <lineage>
        <taxon>Bacteria</taxon>
        <taxon>Bacillati</taxon>
        <taxon>Bacillota</taxon>
        <taxon>Negativicutes</taxon>
        <taxon>Veillonellales</taxon>
        <taxon>Veillonellaceae</taxon>
        <taxon>Megasphaera</taxon>
    </lineage>
</organism>
<evidence type="ECO:0000256" key="1">
    <source>
        <dbReference type="ARBA" id="ARBA00009437"/>
    </source>
</evidence>
<dbReference type="InterPro" id="IPR000847">
    <property type="entry name" value="LysR_HTH_N"/>
</dbReference>
<evidence type="ECO:0000256" key="3">
    <source>
        <dbReference type="ARBA" id="ARBA00023125"/>
    </source>
</evidence>
<proteinExistence type="inferred from homology"/>
<dbReference type="Pfam" id="PF03466">
    <property type="entry name" value="LysR_substrate"/>
    <property type="match status" value="1"/>
</dbReference>
<dbReference type="SUPFAM" id="SSF53850">
    <property type="entry name" value="Periplasmic binding protein-like II"/>
    <property type="match status" value="1"/>
</dbReference>